<keyword evidence="1" id="KW-0175">Coiled coil</keyword>
<gene>
    <name evidence="3" type="ORF">ENR64_04235</name>
</gene>
<comment type="caution">
    <text evidence="3">The sequence shown here is derived from an EMBL/GenBank/DDBJ whole genome shotgun (WGS) entry which is preliminary data.</text>
</comment>
<dbReference type="EMBL" id="DSRU01000049">
    <property type="protein sequence ID" value="HFM96970.1"/>
    <property type="molecule type" value="Genomic_DNA"/>
</dbReference>
<evidence type="ECO:0000313" key="3">
    <source>
        <dbReference type="EMBL" id="HFM96970.1"/>
    </source>
</evidence>
<dbReference type="AlphaFoldDB" id="A0A7C3KCB1"/>
<reference evidence="3" key="1">
    <citation type="journal article" date="2020" name="mSystems">
        <title>Genome- and Community-Level Interaction Insights into Carbon Utilization and Element Cycling Functions of Hydrothermarchaeota in Hydrothermal Sediment.</title>
        <authorList>
            <person name="Zhou Z."/>
            <person name="Liu Y."/>
            <person name="Xu W."/>
            <person name="Pan J."/>
            <person name="Luo Z.H."/>
            <person name="Li M."/>
        </authorList>
    </citation>
    <scope>NUCLEOTIDE SEQUENCE [LARGE SCALE GENOMIC DNA]</scope>
    <source>
        <strain evidence="3">SpSt-418</strain>
    </source>
</reference>
<sequence length="399" mass="44710">MAVSLPVNDSPQTAQSLKPQQRKRLIVLSGSVVGLLVGAFIWQQATRYETSQNAYVTAEIHPLKAHLVGSTIVVSQGDRAALNQAAIVLKLENHSPELMFQQTQAAITSAQYHLELAQLRYTQLTTEFPEAAKPQTPLPNTLHSLTQMSDRLTQLRSRVLLTHSLLTQAEADSVKANLDYQQFAGLESSTTSTETQAQKARVAYEATQLRRNELRTQMNQLQTDVAQLQKQLTTLINQLIVTRQQMPHALPPRSLTSPSQPTISKIVNAISESINQLENAKFQLLNTSNLILGQAPLAVVYQEPWVVAEFEQAQQMRIQSGQIVEIRLKSRPNETFSGKVLHHSVFSQKRNETTTKAQSGTDQMKEKYLVKIMIDSKDLRTRRDVFEPGEEASVKIKVW</sequence>
<feature type="transmembrane region" description="Helical" evidence="2">
    <location>
        <begin position="25"/>
        <end position="42"/>
    </location>
</feature>
<proteinExistence type="predicted"/>
<evidence type="ECO:0000256" key="1">
    <source>
        <dbReference type="SAM" id="Coils"/>
    </source>
</evidence>
<keyword evidence="2" id="KW-0472">Membrane</keyword>
<evidence type="ECO:0008006" key="4">
    <source>
        <dbReference type="Google" id="ProtNLM"/>
    </source>
</evidence>
<dbReference type="Gene3D" id="2.40.30.170">
    <property type="match status" value="1"/>
</dbReference>
<keyword evidence="2" id="KW-1133">Transmembrane helix</keyword>
<name>A0A7C3KCB1_9CYAN</name>
<accession>A0A7C3KCB1</accession>
<protein>
    <recommendedName>
        <fullName evidence="4">HlyD family efflux transporter periplasmic adaptor subunit</fullName>
    </recommendedName>
</protein>
<keyword evidence="2" id="KW-0812">Transmembrane</keyword>
<feature type="coiled-coil region" evidence="1">
    <location>
        <begin position="204"/>
        <end position="245"/>
    </location>
</feature>
<evidence type="ECO:0000256" key="2">
    <source>
        <dbReference type="SAM" id="Phobius"/>
    </source>
</evidence>
<organism evidence="3">
    <name type="scientific">Oscillatoriales cyanobacterium SpSt-418</name>
    <dbReference type="NCBI Taxonomy" id="2282169"/>
    <lineage>
        <taxon>Bacteria</taxon>
        <taxon>Bacillati</taxon>
        <taxon>Cyanobacteriota</taxon>
        <taxon>Cyanophyceae</taxon>
        <taxon>Oscillatoriophycideae</taxon>
        <taxon>Oscillatoriales</taxon>
    </lineage>
</organism>